<protein>
    <recommendedName>
        <fullName evidence="9">Major facilitator superfamily (MFS) profile domain-containing protein</fullName>
    </recommendedName>
</protein>
<feature type="transmembrane region" description="Helical" evidence="8">
    <location>
        <begin position="7"/>
        <end position="24"/>
    </location>
</feature>
<dbReference type="InterPro" id="IPR020846">
    <property type="entry name" value="MFS_dom"/>
</dbReference>
<accession>A0A7S2WU90</accession>
<feature type="transmembrane region" description="Helical" evidence="8">
    <location>
        <begin position="441"/>
        <end position="458"/>
    </location>
</feature>
<feature type="transmembrane region" description="Helical" evidence="8">
    <location>
        <begin position="180"/>
        <end position="200"/>
    </location>
</feature>
<feature type="transmembrane region" description="Helical" evidence="8">
    <location>
        <begin position="370"/>
        <end position="389"/>
    </location>
</feature>
<evidence type="ECO:0000256" key="6">
    <source>
        <dbReference type="ARBA" id="ARBA00024338"/>
    </source>
</evidence>
<evidence type="ECO:0000256" key="8">
    <source>
        <dbReference type="SAM" id="Phobius"/>
    </source>
</evidence>
<dbReference type="GO" id="GO:0016020">
    <property type="term" value="C:membrane"/>
    <property type="evidence" value="ECO:0007669"/>
    <property type="project" value="UniProtKB-SubCell"/>
</dbReference>
<feature type="transmembrane region" description="Helical" evidence="8">
    <location>
        <begin position="64"/>
        <end position="83"/>
    </location>
</feature>
<feature type="region of interest" description="Disordered" evidence="7">
    <location>
        <begin position="218"/>
        <end position="241"/>
    </location>
</feature>
<feature type="transmembrane region" description="Helical" evidence="8">
    <location>
        <begin position="401"/>
        <end position="421"/>
    </location>
</feature>
<evidence type="ECO:0000256" key="1">
    <source>
        <dbReference type="ARBA" id="ARBA00004141"/>
    </source>
</evidence>
<dbReference type="PROSITE" id="PS50850">
    <property type="entry name" value="MFS"/>
    <property type="match status" value="1"/>
</dbReference>
<dbReference type="AlphaFoldDB" id="A0A7S2WU90"/>
<dbReference type="GO" id="GO:0022857">
    <property type="term" value="F:transmembrane transporter activity"/>
    <property type="evidence" value="ECO:0007669"/>
    <property type="project" value="InterPro"/>
</dbReference>
<dbReference type="Gene3D" id="1.20.1250.20">
    <property type="entry name" value="MFS general substrate transporter like domains"/>
    <property type="match status" value="1"/>
</dbReference>
<evidence type="ECO:0000256" key="3">
    <source>
        <dbReference type="ARBA" id="ARBA00022692"/>
    </source>
</evidence>
<evidence type="ECO:0000259" key="9">
    <source>
        <dbReference type="PROSITE" id="PS50850"/>
    </source>
</evidence>
<feature type="transmembrane region" description="Helical" evidence="8">
    <location>
        <begin position="95"/>
        <end position="114"/>
    </location>
</feature>
<dbReference type="Pfam" id="PF07690">
    <property type="entry name" value="MFS_1"/>
    <property type="match status" value="1"/>
</dbReference>
<dbReference type="PANTHER" id="PTHR23505:SF79">
    <property type="entry name" value="PROTEIN SPINSTER"/>
    <property type="match status" value="1"/>
</dbReference>
<sequence length="498" mass="54647">MAREYPSLAVANYGLALLTLIYISNQWSRYILNYLYAVPYDDDKENKAERISIAYACDLTTSEYGILTGYGFSATFVVTGLFMGRAADKHNRRNIVTIGCYIWNLALAAMGMSSNFYELLIFRLVLGFGEAFSNPASYSMIADLFPPEKRPQANGIFASGVYVGGGLASISESLAEEMGWRYTCYLTAAVGGLLCTLLLCTMSEPPRQNLDEMDKIEEEDEAVQGSQEATEVEEQAEKPSQQQSTLSVIKWLLTDPHTLVLFIAASVRFMGGYAIAGYLPYFYDYAFSSYSTQYSYINAYVVAFGGFCSSWGGGKITTLWKESANHEDPSRRWPGAEKANYYVPMIGALLGIPFICICCLASDFYVSLCVGLFLEYLVAECWFGPYMSALQEGVPPTMRGLAVATMMFMATFFGSLMSYLIGEIYDALVDDGYSHKVVRYLVLYSVVGTYAVSALLFYQASRITPATAKASGSTSETTSLLHQQGSSPATAGNGSEPA</sequence>
<feature type="transmembrane region" description="Helical" evidence="8">
    <location>
        <begin position="299"/>
        <end position="320"/>
    </location>
</feature>
<dbReference type="InterPro" id="IPR044770">
    <property type="entry name" value="MFS_spinster-like"/>
</dbReference>
<dbReference type="InterPro" id="IPR036259">
    <property type="entry name" value="MFS_trans_sf"/>
</dbReference>
<dbReference type="InterPro" id="IPR011701">
    <property type="entry name" value="MFS"/>
</dbReference>
<dbReference type="EMBL" id="HBHJ01028939">
    <property type="protein sequence ID" value="CAD9708161.1"/>
    <property type="molecule type" value="Transcribed_RNA"/>
</dbReference>
<proteinExistence type="inferred from homology"/>
<evidence type="ECO:0000256" key="5">
    <source>
        <dbReference type="ARBA" id="ARBA00023136"/>
    </source>
</evidence>
<gene>
    <name evidence="10" type="ORF">RMAR1173_LOCUS19152</name>
</gene>
<comment type="similarity">
    <text evidence="6">Belongs to the major facilitator superfamily. Spinster (TC 2.A.1.49) family.</text>
</comment>
<feature type="region of interest" description="Disordered" evidence="7">
    <location>
        <begin position="474"/>
        <end position="498"/>
    </location>
</feature>
<feature type="domain" description="Major facilitator superfamily (MFS) profile" evidence="9">
    <location>
        <begin position="14"/>
        <end position="462"/>
    </location>
</feature>
<dbReference type="PANTHER" id="PTHR23505">
    <property type="entry name" value="SPINSTER"/>
    <property type="match status" value="1"/>
</dbReference>
<feature type="transmembrane region" description="Helical" evidence="8">
    <location>
        <begin position="259"/>
        <end position="279"/>
    </location>
</feature>
<evidence type="ECO:0000313" key="10">
    <source>
        <dbReference type="EMBL" id="CAD9708161.1"/>
    </source>
</evidence>
<keyword evidence="4 8" id="KW-1133">Transmembrane helix</keyword>
<feature type="transmembrane region" description="Helical" evidence="8">
    <location>
        <begin position="341"/>
        <end position="364"/>
    </location>
</feature>
<keyword evidence="5 8" id="KW-0472">Membrane</keyword>
<reference evidence="10" key="1">
    <citation type="submission" date="2021-01" db="EMBL/GenBank/DDBJ databases">
        <authorList>
            <person name="Corre E."/>
            <person name="Pelletier E."/>
            <person name="Niang G."/>
            <person name="Scheremetjew M."/>
            <person name="Finn R."/>
            <person name="Kale V."/>
            <person name="Holt S."/>
            <person name="Cochrane G."/>
            <person name="Meng A."/>
            <person name="Brown T."/>
            <person name="Cohen L."/>
        </authorList>
    </citation>
    <scope>NUCLEOTIDE SEQUENCE</scope>
    <source>
        <strain evidence="10">CCMP1243</strain>
    </source>
</reference>
<evidence type="ECO:0000256" key="2">
    <source>
        <dbReference type="ARBA" id="ARBA00022448"/>
    </source>
</evidence>
<evidence type="ECO:0000256" key="7">
    <source>
        <dbReference type="SAM" id="MobiDB-lite"/>
    </source>
</evidence>
<dbReference type="SUPFAM" id="SSF103473">
    <property type="entry name" value="MFS general substrate transporter"/>
    <property type="match status" value="1"/>
</dbReference>
<name>A0A7S2WU90_9STRA</name>
<keyword evidence="3 8" id="KW-0812">Transmembrane</keyword>
<comment type="subcellular location">
    <subcellularLocation>
        <location evidence="1">Membrane</location>
        <topology evidence="1">Multi-pass membrane protein</topology>
    </subcellularLocation>
</comment>
<organism evidence="10">
    <name type="scientific">Rhizochromulina marina</name>
    <dbReference type="NCBI Taxonomy" id="1034831"/>
    <lineage>
        <taxon>Eukaryota</taxon>
        <taxon>Sar</taxon>
        <taxon>Stramenopiles</taxon>
        <taxon>Ochrophyta</taxon>
        <taxon>Dictyochophyceae</taxon>
        <taxon>Rhizochromulinales</taxon>
        <taxon>Rhizochromulina</taxon>
    </lineage>
</organism>
<evidence type="ECO:0000256" key="4">
    <source>
        <dbReference type="ARBA" id="ARBA00022989"/>
    </source>
</evidence>
<keyword evidence="2" id="KW-0813">Transport</keyword>